<accession>A0A1B2HU48</accession>
<dbReference type="STRING" id="1586287.BBK82_39865"/>
<reference evidence="2 3" key="1">
    <citation type="submission" date="2016-07" db="EMBL/GenBank/DDBJ databases">
        <title>Complete genome sequence of the Lentzea guizhouensis DHS C013.</title>
        <authorList>
            <person name="Cao C."/>
        </authorList>
    </citation>
    <scope>NUCLEOTIDE SEQUENCE [LARGE SCALE GENOMIC DNA]</scope>
    <source>
        <strain evidence="2 3">DHS C013</strain>
    </source>
</reference>
<dbReference type="Proteomes" id="UP000093053">
    <property type="component" value="Chromosome"/>
</dbReference>
<feature type="chain" id="PRO_5038682440" evidence="1">
    <location>
        <begin position="21"/>
        <end position="428"/>
    </location>
</feature>
<feature type="signal peptide" evidence="1">
    <location>
        <begin position="1"/>
        <end position="20"/>
    </location>
</feature>
<dbReference type="RefSeq" id="WP_065919555.1">
    <property type="nucleotide sequence ID" value="NZ_CP016793.1"/>
</dbReference>
<protein>
    <submittedName>
        <fullName evidence="2">Sugar ABC transporter substrate-binding protein</fullName>
    </submittedName>
</protein>
<dbReference type="InterPro" id="IPR006059">
    <property type="entry name" value="SBP"/>
</dbReference>
<dbReference type="KEGG" id="led:BBK82_39865"/>
<dbReference type="Pfam" id="PF01547">
    <property type="entry name" value="SBP_bac_1"/>
    <property type="match status" value="1"/>
</dbReference>
<keyword evidence="1" id="KW-0732">Signal</keyword>
<evidence type="ECO:0000313" key="3">
    <source>
        <dbReference type="Proteomes" id="UP000093053"/>
    </source>
</evidence>
<dbReference type="AlphaFoldDB" id="A0A1B2HU48"/>
<evidence type="ECO:0000313" key="2">
    <source>
        <dbReference type="EMBL" id="ANZ41218.1"/>
    </source>
</evidence>
<dbReference type="EMBL" id="CP016793">
    <property type="protein sequence ID" value="ANZ41218.1"/>
    <property type="molecule type" value="Genomic_DNA"/>
</dbReference>
<dbReference type="PANTHER" id="PTHR43649">
    <property type="entry name" value="ARABINOSE-BINDING PROTEIN-RELATED"/>
    <property type="match status" value="1"/>
</dbReference>
<name>A0A1B2HU48_9PSEU</name>
<evidence type="ECO:0000256" key="1">
    <source>
        <dbReference type="SAM" id="SignalP"/>
    </source>
</evidence>
<proteinExistence type="predicted"/>
<dbReference type="OrthoDB" id="8317736at2"/>
<organism evidence="2 3">
    <name type="scientific">Lentzea guizhouensis</name>
    <dbReference type="NCBI Taxonomy" id="1586287"/>
    <lineage>
        <taxon>Bacteria</taxon>
        <taxon>Bacillati</taxon>
        <taxon>Actinomycetota</taxon>
        <taxon>Actinomycetes</taxon>
        <taxon>Pseudonocardiales</taxon>
        <taxon>Pseudonocardiaceae</taxon>
        <taxon>Lentzea</taxon>
    </lineage>
</organism>
<sequence length="428" mass="45322">MRSVHKLSVALAAAATLVLAACSGGSGGDASADGPVTLTWWHNRTTEPMKSIWQQIADDFHKTHQDVSFTIEPIQNEQFQTKVPLALQGSTPPDIFQQWGGGGLASQLSSGKIADITQASSSWIGPLGQAAQGWQVKGKQYGVPYQMHAVGFWYRKDLFATAGVTSPPSTLDELNAAVAKLKAANLVPIAVGGKDRWPDAFYYNYFAIRQCSVDALKKAVEKTELTDPCFTKAGENLKAFIDTKPFQEGFVGTPAQQGAGSSAGLLATGKAAMELQGDWNPDVMQALTEDKDLDSKIGWFPFPSVPGGQGDPKAVLGGGDGFSCTSRAAKACTEFLGHLVSEEVQKKLAATGSGLPVHPNAVASLKTETHKEISKYVSDSPHLQFYFDIAFPTNVGQALNDAIANFFAGQGGPDTIVQSVTKAAAGNK</sequence>
<dbReference type="InterPro" id="IPR050490">
    <property type="entry name" value="Bact_solute-bd_prot1"/>
</dbReference>
<keyword evidence="3" id="KW-1185">Reference proteome</keyword>
<dbReference type="Gene3D" id="3.40.190.10">
    <property type="entry name" value="Periplasmic binding protein-like II"/>
    <property type="match status" value="2"/>
</dbReference>
<dbReference type="PROSITE" id="PS51257">
    <property type="entry name" value="PROKAR_LIPOPROTEIN"/>
    <property type="match status" value="1"/>
</dbReference>
<dbReference type="PANTHER" id="PTHR43649:SF14">
    <property type="entry name" value="BLR3389 PROTEIN"/>
    <property type="match status" value="1"/>
</dbReference>
<dbReference type="SUPFAM" id="SSF53850">
    <property type="entry name" value="Periplasmic binding protein-like II"/>
    <property type="match status" value="1"/>
</dbReference>
<gene>
    <name evidence="2" type="ORF">BBK82_39865</name>
</gene>